<accession>A0A8J5GHT2</accession>
<dbReference type="PANTHER" id="PTHR31469">
    <property type="entry name" value="OS07G0633600 PROTEIN"/>
    <property type="match status" value="1"/>
</dbReference>
<sequence length="553" mass="63307">MKNSNRSGATAGDPVEKVAPLSQKAVKVVANVCFGSFVLAVLVFTIVAITYQPPDPWLDSPKALIKSLDAVLANATFRTDDSVLRTGEDLTFALAVGNSSSDIATTPPPSTGISTSGCDSDSPLNCSDPRALDAIRRFNARIFGRSIVFLSYDTPVTGSNPGECDAAWRFRNRHEKSWRRYRDYRRFHLASAENCSYEVDSAGKFRSGVNAAPKSSPRRWPPSSRAPPAQIPDADINDTIPELGSDFQRRRYIYYTRGGDYCKGMNQYLWSFLCALGEAQYLNRTFVMDLNICLAATYNPSGRDDEGKDFRYYFDFEHLKESISLAEETKFLRDWRRWERASSKITLRKVPTYKVTPMQLKEDRSTIIWRQFDGPEPENYWYRVCEGRSAKFIQRPWQAIWKSKRLMNIVSEIAGKMDWDYDAVHVVRGDKVMNKELWPNLDADTSPEALVKKLTKVIGKQKNLYIATNEPFYNYFDKLRSHYKVHLLDDYKEMWGNTSEWYNETMALHNGLPVEFDGYMRVAVDTEVLYRAKNRVETFNNLTMDCKDGINTC</sequence>
<evidence type="ECO:0000259" key="3">
    <source>
        <dbReference type="Pfam" id="PF23269"/>
    </source>
</evidence>
<dbReference type="EMBL" id="JACMSC010000009">
    <property type="protein sequence ID" value="KAG6506191.1"/>
    <property type="molecule type" value="Genomic_DNA"/>
</dbReference>
<keyword evidence="2" id="KW-0812">Transmembrane</keyword>
<protein>
    <recommendedName>
        <fullName evidence="7">O-fucosyltransferase family protein</fullName>
    </recommendedName>
</protein>
<dbReference type="Pfam" id="PF23269">
    <property type="entry name" value="DUF7074"/>
    <property type="match status" value="1"/>
</dbReference>
<dbReference type="AlphaFoldDB" id="A0A8J5GHT2"/>
<evidence type="ECO:0000313" key="5">
    <source>
        <dbReference type="EMBL" id="KAG6506191.1"/>
    </source>
</evidence>
<evidence type="ECO:0000313" key="6">
    <source>
        <dbReference type="Proteomes" id="UP000734854"/>
    </source>
</evidence>
<feature type="transmembrane region" description="Helical" evidence="2">
    <location>
        <begin position="28"/>
        <end position="51"/>
    </location>
</feature>
<feature type="domain" description="DUF7074" evidence="3">
    <location>
        <begin position="122"/>
        <end position="207"/>
    </location>
</feature>
<proteinExistence type="predicted"/>
<evidence type="ECO:0000259" key="4">
    <source>
        <dbReference type="Pfam" id="PF23272"/>
    </source>
</evidence>
<comment type="caution">
    <text evidence="5">The sequence shown here is derived from an EMBL/GenBank/DDBJ whole genome shotgun (WGS) entry which is preliminary data.</text>
</comment>
<evidence type="ECO:0008006" key="7">
    <source>
        <dbReference type="Google" id="ProtNLM"/>
    </source>
</evidence>
<dbReference type="InterPro" id="IPR055503">
    <property type="entry name" value="DUF7075"/>
</dbReference>
<dbReference type="OrthoDB" id="2015179at2759"/>
<feature type="domain" description="DUF7075" evidence="4">
    <location>
        <begin position="245"/>
        <end position="538"/>
    </location>
</feature>
<organism evidence="5 6">
    <name type="scientific">Zingiber officinale</name>
    <name type="common">Ginger</name>
    <name type="synonym">Amomum zingiber</name>
    <dbReference type="NCBI Taxonomy" id="94328"/>
    <lineage>
        <taxon>Eukaryota</taxon>
        <taxon>Viridiplantae</taxon>
        <taxon>Streptophyta</taxon>
        <taxon>Embryophyta</taxon>
        <taxon>Tracheophyta</taxon>
        <taxon>Spermatophyta</taxon>
        <taxon>Magnoliopsida</taxon>
        <taxon>Liliopsida</taxon>
        <taxon>Zingiberales</taxon>
        <taxon>Zingiberaceae</taxon>
        <taxon>Zingiber</taxon>
    </lineage>
</organism>
<evidence type="ECO:0000256" key="2">
    <source>
        <dbReference type="SAM" id="Phobius"/>
    </source>
</evidence>
<keyword evidence="2" id="KW-0472">Membrane</keyword>
<keyword evidence="6" id="KW-1185">Reference proteome</keyword>
<dbReference type="GO" id="GO:0005794">
    <property type="term" value="C:Golgi apparatus"/>
    <property type="evidence" value="ECO:0007669"/>
    <property type="project" value="TreeGrafter"/>
</dbReference>
<keyword evidence="2" id="KW-1133">Transmembrane helix</keyword>
<reference evidence="5 6" key="1">
    <citation type="submission" date="2020-08" db="EMBL/GenBank/DDBJ databases">
        <title>Plant Genome Project.</title>
        <authorList>
            <person name="Zhang R.-G."/>
        </authorList>
    </citation>
    <scope>NUCLEOTIDE SEQUENCE [LARGE SCALE GENOMIC DNA]</scope>
    <source>
        <tissue evidence="5">Rhizome</tissue>
    </source>
</reference>
<name>A0A8J5GHT2_ZINOF</name>
<dbReference type="PANTHER" id="PTHR31469:SF4">
    <property type="entry name" value="O-FUCOSYLTRANSFERASE FAMILY PROTEIN"/>
    <property type="match status" value="1"/>
</dbReference>
<dbReference type="Pfam" id="PF23272">
    <property type="entry name" value="DUF7075"/>
    <property type="match status" value="1"/>
</dbReference>
<evidence type="ECO:0000256" key="1">
    <source>
        <dbReference type="SAM" id="MobiDB-lite"/>
    </source>
</evidence>
<feature type="region of interest" description="Disordered" evidence="1">
    <location>
        <begin position="208"/>
        <end position="235"/>
    </location>
</feature>
<dbReference type="InterPro" id="IPR055502">
    <property type="entry name" value="DUF7074"/>
</dbReference>
<dbReference type="Proteomes" id="UP000734854">
    <property type="component" value="Unassembled WGS sequence"/>
</dbReference>
<gene>
    <name evidence="5" type="ORF">ZIOFF_031509</name>
</gene>